<protein>
    <submittedName>
        <fullName evidence="6">TetR family transcriptional regulator</fullName>
    </submittedName>
</protein>
<reference evidence="6 7" key="1">
    <citation type="submission" date="2019-06" db="EMBL/GenBank/DDBJ databases">
        <title>Sequencing the genomes of 1000 actinobacteria strains.</title>
        <authorList>
            <person name="Klenk H.-P."/>
        </authorList>
    </citation>
    <scope>NUCLEOTIDE SEQUENCE [LARGE SCALE GENOMIC DNA]</scope>
    <source>
        <strain evidence="6 7">DSM 21776</strain>
    </source>
</reference>
<dbReference type="InterPro" id="IPR001647">
    <property type="entry name" value="HTH_TetR"/>
</dbReference>
<dbReference type="SUPFAM" id="SSF46689">
    <property type="entry name" value="Homeodomain-like"/>
    <property type="match status" value="1"/>
</dbReference>
<dbReference type="PANTHER" id="PTHR30055">
    <property type="entry name" value="HTH-TYPE TRANSCRIPTIONAL REGULATOR RUTR"/>
    <property type="match status" value="1"/>
</dbReference>
<dbReference type="OrthoDB" id="3825402at2"/>
<accession>A0A543PP63</accession>
<evidence type="ECO:0000256" key="4">
    <source>
        <dbReference type="PROSITE-ProRule" id="PRU00335"/>
    </source>
</evidence>
<evidence type="ECO:0000259" key="5">
    <source>
        <dbReference type="PROSITE" id="PS50977"/>
    </source>
</evidence>
<dbReference type="AlphaFoldDB" id="A0A543PP63"/>
<keyword evidence="1" id="KW-0805">Transcription regulation</keyword>
<feature type="DNA-binding region" description="H-T-H motif" evidence="4">
    <location>
        <begin position="44"/>
        <end position="63"/>
    </location>
</feature>
<dbReference type="RefSeq" id="WP_141822558.1">
    <property type="nucleotide sequence ID" value="NZ_BAAAQC010000010.1"/>
</dbReference>
<dbReference type="GO" id="GO:0003700">
    <property type="term" value="F:DNA-binding transcription factor activity"/>
    <property type="evidence" value="ECO:0007669"/>
    <property type="project" value="TreeGrafter"/>
</dbReference>
<dbReference type="Proteomes" id="UP000320085">
    <property type="component" value="Unassembled WGS sequence"/>
</dbReference>
<evidence type="ECO:0000256" key="2">
    <source>
        <dbReference type="ARBA" id="ARBA00023125"/>
    </source>
</evidence>
<dbReference type="Pfam" id="PF00440">
    <property type="entry name" value="TetR_N"/>
    <property type="match status" value="1"/>
</dbReference>
<evidence type="ECO:0000313" key="7">
    <source>
        <dbReference type="Proteomes" id="UP000320085"/>
    </source>
</evidence>
<sequence length="226" mass="25306">MSEPVKSRRPYRSPVREERARANRVAILEAAHRRFVADGYPKTSVASIAADAGVSEDLVYVLFTTKRGLLVEVLNFSVTGELDSPRVLEQHGPQAVREEKDQRRQIEMFAADISRRTASVRPIDDVMRSAALVDESVADKRREMHETRLVNLTQFVTWLAANGPLREGVSVEEAASTVWTLTGPDVHRLLVDELGWSHERYAAWVRRTLEDTLLPPPPAGSATPRS</sequence>
<proteinExistence type="predicted"/>
<dbReference type="GO" id="GO:0000976">
    <property type="term" value="F:transcription cis-regulatory region binding"/>
    <property type="evidence" value="ECO:0007669"/>
    <property type="project" value="TreeGrafter"/>
</dbReference>
<evidence type="ECO:0000256" key="3">
    <source>
        <dbReference type="ARBA" id="ARBA00023163"/>
    </source>
</evidence>
<keyword evidence="2 4" id="KW-0238">DNA-binding</keyword>
<evidence type="ECO:0000256" key="1">
    <source>
        <dbReference type="ARBA" id="ARBA00023015"/>
    </source>
</evidence>
<name>A0A543PP63_9MICO</name>
<organism evidence="6 7">
    <name type="scientific">Humibacillus xanthopallidus</name>
    <dbReference type="NCBI Taxonomy" id="412689"/>
    <lineage>
        <taxon>Bacteria</taxon>
        <taxon>Bacillati</taxon>
        <taxon>Actinomycetota</taxon>
        <taxon>Actinomycetes</taxon>
        <taxon>Micrococcales</taxon>
        <taxon>Intrasporangiaceae</taxon>
        <taxon>Humibacillus</taxon>
    </lineage>
</organism>
<feature type="domain" description="HTH tetR-type" evidence="5">
    <location>
        <begin position="21"/>
        <end position="81"/>
    </location>
</feature>
<dbReference type="Gene3D" id="1.10.357.10">
    <property type="entry name" value="Tetracycline Repressor, domain 2"/>
    <property type="match status" value="1"/>
</dbReference>
<gene>
    <name evidence="6" type="ORF">FHX52_2561</name>
</gene>
<dbReference type="PROSITE" id="PS50977">
    <property type="entry name" value="HTH_TETR_2"/>
    <property type="match status" value="1"/>
</dbReference>
<dbReference type="InterPro" id="IPR050109">
    <property type="entry name" value="HTH-type_TetR-like_transc_reg"/>
</dbReference>
<comment type="caution">
    <text evidence="6">The sequence shown here is derived from an EMBL/GenBank/DDBJ whole genome shotgun (WGS) entry which is preliminary data.</text>
</comment>
<dbReference type="PANTHER" id="PTHR30055:SF234">
    <property type="entry name" value="HTH-TYPE TRANSCRIPTIONAL REGULATOR BETI"/>
    <property type="match status" value="1"/>
</dbReference>
<keyword evidence="3" id="KW-0804">Transcription</keyword>
<dbReference type="PRINTS" id="PR00455">
    <property type="entry name" value="HTHTETR"/>
</dbReference>
<evidence type="ECO:0000313" key="6">
    <source>
        <dbReference type="EMBL" id="TQN45860.1"/>
    </source>
</evidence>
<dbReference type="InterPro" id="IPR009057">
    <property type="entry name" value="Homeodomain-like_sf"/>
</dbReference>
<dbReference type="EMBL" id="VFQF01000002">
    <property type="protein sequence ID" value="TQN45860.1"/>
    <property type="molecule type" value="Genomic_DNA"/>
</dbReference>